<accession>A0ABU9PLE2</accession>
<dbReference type="Gene3D" id="1.10.10.2830">
    <property type="match status" value="1"/>
</dbReference>
<sequence length="671" mass="73063">MSVANVKAKAPKKASNKKITKAQEAALKAALEAAEVEYVPLSDLVKSPLNVRTIPYSVDSVRGLADSIETLGLLQNLIVHTLADGKSGVAAGGRRLTALNLLAQEGRVPDDHAVMVRRVSDDIAALASVAENEQRAAMHPAEQIAGFRTLAEQGKTPAQIGDALGFSARHVQRMLKLANLAPSLMDRLAQDELTVEQCQALCLEDDHARQVEVFESVKASWSGAPAHLIKRAITETEISTDSARFRFIGRDAYEAAGGCVREDLFSQEEGDGTADSVLVDRLVQEKLEHIAQDIQQREGWAWSRGRAARIWYYGEDGNEFVQPDEPDPVYTPEQQQRLDELHEQWSSHDSRCDETDALEAEIDAIEQAAAVSAWTDEMKAGAGVMVSLYEGQVYVQRGVRLKADEPEETEESSRGATVPFTSRQPDAAEGISLPLLTKMSSERTLAVQAALMQQPEKAVALMVWRLCTCVFSGCLTTTHPFRISLTVSHSSLTENAPSGKSGAAFEMLMTEKARLKALLPEGWEKDFTTFFALSGEVLMSLMAFCTACSVDGVQIRDMGHTSRSTLDTLEAAIGFHLRDWWQPTKENYFSGLKHPQIVAALNDAGLTGAAGDAEKMKKGDAAAHAEHFMQHTRWVPAWLKGPEPVAEADADSDTDSTDSTDNDTTDTAQAA</sequence>
<dbReference type="InterPro" id="IPR036086">
    <property type="entry name" value="ParB/Sulfiredoxin_sf"/>
</dbReference>
<dbReference type="InterPro" id="IPR041468">
    <property type="entry name" value="HTH_ParB/Spo0J"/>
</dbReference>
<proteinExistence type="predicted"/>
<dbReference type="CDD" id="cd16406">
    <property type="entry name" value="ParB_N_like"/>
    <property type="match status" value="1"/>
</dbReference>
<evidence type="ECO:0000259" key="2">
    <source>
        <dbReference type="SMART" id="SM00470"/>
    </source>
</evidence>
<dbReference type="SUPFAM" id="SSF109709">
    <property type="entry name" value="KorB DNA-binding domain-like"/>
    <property type="match status" value="1"/>
</dbReference>
<feature type="region of interest" description="Disordered" evidence="1">
    <location>
        <begin position="639"/>
        <end position="671"/>
    </location>
</feature>
<feature type="region of interest" description="Disordered" evidence="1">
    <location>
        <begin position="403"/>
        <end position="423"/>
    </location>
</feature>
<dbReference type="SMART" id="SM00470">
    <property type="entry name" value="ParB"/>
    <property type="match status" value="1"/>
</dbReference>
<evidence type="ECO:0000313" key="4">
    <source>
        <dbReference type="Proteomes" id="UP001490940"/>
    </source>
</evidence>
<dbReference type="InterPro" id="IPR003115">
    <property type="entry name" value="ParB_N"/>
</dbReference>
<feature type="domain" description="ParB-like N-terminal" evidence="2">
    <location>
        <begin position="37"/>
        <end position="133"/>
    </location>
</feature>
<comment type="caution">
    <text evidence="3">The sequence shown here is derived from an EMBL/GenBank/DDBJ whole genome shotgun (WGS) entry which is preliminary data.</text>
</comment>
<gene>
    <name evidence="3" type="ORF">AAGT82_18855</name>
</gene>
<keyword evidence="4" id="KW-1185">Reference proteome</keyword>
<evidence type="ECO:0000313" key="3">
    <source>
        <dbReference type="EMBL" id="MEM0706466.1"/>
    </source>
</evidence>
<dbReference type="Pfam" id="PF17762">
    <property type="entry name" value="HTH_ParB"/>
    <property type="match status" value="1"/>
</dbReference>
<dbReference type="RefSeq" id="WP_342698251.1">
    <property type="nucleotide sequence ID" value="NZ_JBCGUG010000017.1"/>
</dbReference>
<evidence type="ECO:0000256" key="1">
    <source>
        <dbReference type="SAM" id="MobiDB-lite"/>
    </source>
</evidence>
<reference evidence="3 4" key="1">
    <citation type="submission" date="2024-04" db="EMBL/GenBank/DDBJ databases">
        <title>Draft genome sequence of a multidrug-resistant Enterobacter quasihormaechei Hakim RU_CBWE strain isolated from pond surface water at the University of Rajshahi in Bangladesh.</title>
        <authorList>
            <person name="Raihan J."/>
            <person name="Islam M.S."/>
            <person name="Khan M.U."/>
            <person name="Romance M."/>
            <person name="Haque M.H."/>
        </authorList>
    </citation>
    <scope>NUCLEOTIDE SEQUENCE [LARGE SCALE GENOMIC DNA]</scope>
    <source>
        <strain evidence="3 4">Hakim RU_CBWE</strain>
    </source>
</reference>
<name>A0ABU9PLE2_9ENTR</name>
<protein>
    <submittedName>
        <fullName evidence="3">ParB/RepB/Spo0J family partition protein</fullName>
    </submittedName>
</protein>
<dbReference type="PANTHER" id="PTHR33375:SF7">
    <property type="entry name" value="CHROMOSOME 2-PARTITIONING PROTEIN PARB-RELATED"/>
    <property type="match status" value="1"/>
</dbReference>
<organism evidence="3 4">
    <name type="scientific">Enterobacter quasihormaechei</name>
    <dbReference type="NCBI Taxonomy" id="2529382"/>
    <lineage>
        <taxon>Bacteria</taxon>
        <taxon>Pseudomonadati</taxon>
        <taxon>Pseudomonadota</taxon>
        <taxon>Gammaproteobacteria</taxon>
        <taxon>Enterobacterales</taxon>
        <taxon>Enterobacteriaceae</taxon>
        <taxon>Enterobacter</taxon>
    </lineage>
</organism>
<dbReference type="Proteomes" id="UP001490940">
    <property type="component" value="Unassembled WGS sequence"/>
</dbReference>
<dbReference type="Gene3D" id="3.90.1530.30">
    <property type="match status" value="1"/>
</dbReference>
<feature type="compositionally biased region" description="Acidic residues" evidence="1">
    <location>
        <begin position="646"/>
        <end position="664"/>
    </location>
</feature>
<dbReference type="Pfam" id="PF02195">
    <property type="entry name" value="ParB_N"/>
    <property type="match status" value="1"/>
</dbReference>
<dbReference type="PANTHER" id="PTHR33375">
    <property type="entry name" value="CHROMOSOME-PARTITIONING PROTEIN PARB-RELATED"/>
    <property type="match status" value="1"/>
</dbReference>
<dbReference type="InterPro" id="IPR050336">
    <property type="entry name" value="Chromosome_partition/occlusion"/>
</dbReference>
<dbReference type="SUPFAM" id="SSF110849">
    <property type="entry name" value="ParB/Sulfiredoxin"/>
    <property type="match status" value="1"/>
</dbReference>
<dbReference type="EMBL" id="JBCGUG010000017">
    <property type="protein sequence ID" value="MEM0706466.1"/>
    <property type="molecule type" value="Genomic_DNA"/>
</dbReference>